<accession>A0A846QXG6</accession>
<evidence type="ECO:0000256" key="2">
    <source>
        <dbReference type="ARBA" id="ARBA00009009"/>
    </source>
</evidence>
<dbReference type="AlphaFoldDB" id="A0A846QXG6"/>
<dbReference type="InterPro" id="IPR045155">
    <property type="entry name" value="Beta-lactam_cat"/>
</dbReference>
<reference evidence="5 6" key="1">
    <citation type="submission" date="2020-03" db="EMBL/GenBank/DDBJ databases">
        <title>Genomic Encyclopedia of Type Strains, Phase IV (KMG-IV): sequencing the most valuable type-strain genomes for metagenomic binning, comparative biology and taxonomic classification.</title>
        <authorList>
            <person name="Goeker M."/>
        </authorList>
    </citation>
    <scope>NUCLEOTIDE SEQUENCE [LARGE SCALE GENOMIC DNA]</scope>
    <source>
        <strain evidence="5 6">DSM 29762</strain>
    </source>
</reference>
<evidence type="ECO:0000259" key="4">
    <source>
        <dbReference type="Pfam" id="PF13354"/>
    </source>
</evidence>
<dbReference type="EMBL" id="JAATJJ010000001">
    <property type="protein sequence ID" value="NJB71897.1"/>
    <property type="molecule type" value="Genomic_DNA"/>
</dbReference>
<comment type="similarity">
    <text evidence="2">Belongs to the class-A beta-lactamase family.</text>
</comment>
<dbReference type="EC" id="3.5.2.6" evidence="3"/>
<comment type="caution">
    <text evidence="5">The sequence shown here is derived from an EMBL/GenBank/DDBJ whole genome shotgun (WGS) entry which is preliminary data.</text>
</comment>
<dbReference type="PANTHER" id="PTHR35333">
    <property type="entry name" value="BETA-LACTAMASE"/>
    <property type="match status" value="1"/>
</dbReference>
<proteinExistence type="inferred from homology"/>
<feature type="domain" description="Beta-lactamase class A catalytic" evidence="4">
    <location>
        <begin position="107"/>
        <end position="395"/>
    </location>
</feature>
<evidence type="ECO:0000256" key="1">
    <source>
        <dbReference type="ARBA" id="ARBA00001526"/>
    </source>
</evidence>
<dbReference type="GO" id="GO:0046677">
    <property type="term" value="P:response to antibiotic"/>
    <property type="evidence" value="ECO:0007669"/>
    <property type="project" value="InterPro"/>
</dbReference>
<keyword evidence="6" id="KW-1185">Reference proteome</keyword>
<dbReference type="GO" id="GO:0030655">
    <property type="term" value="P:beta-lactam antibiotic catabolic process"/>
    <property type="evidence" value="ECO:0007669"/>
    <property type="project" value="InterPro"/>
</dbReference>
<dbReference type="SUPFAM" id="SSF56601">
    <property type="entry name" value="beta-lactamase/transpeptidase-like"/>
    <property type="match status" value="1"/>
</dbReference>
<dbReference type="GO" id="GO:0008800">
    <property type="term" value="F:beta-lactamase activity"/>
    <property type="evidence" value="ECO:0007669"/>
    <property type="project" value="UniProtKB-EC"/>
</dbReference>
<comment type="catalytic activity">
    <reaction evidence="1">
        <text>a beta-lactam + H2O = a substituted beta-amino acid</text>
        <dbReference type="Rhea" id="RHEA:20401"/>
        <dbReference type="ChEBI" id="CHEBI:15377"/>
        <dbReference type="ChEBI" id="CHEBI:35627"/>
        <dbReference type="ChEBI" id="CHEBI:140347"/>
        <dbReference type="EC" id="3.5.2.6"/>
    </reaction>
</comment>
<dbReference type="PANTHER" id="PTHR35333:SF3">
    <property type="entry name" value="BETA-LACTAMASE-TYPE TRANSPEPTIDASE FOLD CONTAINING PROTEIN"/>
    <property type="match status" value="1"/>
</dbReference>
<dbReference type="InterPro" id="IPR000871">
    <property type="entry name" value="Beta-lactam_class-A"/>
</dbReference>
<evidence type="ECO:0000313" key="5">
    <source>
        <dbReference type="EMBL" id="NJB71897.1"/>
    </source>
</evidence>
<sequence>MKKIIISGIILIFCSAFSAIIEYPIDGYERTGIKRLKRLERIKNGEIKDASPLPIGAMKSYSDITLNLLSKRDDSVMALMEIDEDFQKEINALFRGLDRSYSITVLDISDVDNIRFAKRNETAGYQPGSVGKLVVLNALFTQLAKIYPNSWEQRTELLKNKSVKAGVWGLTDEHTIPIYNIEKNTLVKRQVIASDEFTLYEWADHMLSVSNNGAASIVWREAMLMAAFGNEYPGLSQEEADIYFKETPRKDLTDLSNDVVNLPLRDLGITTDEWRLGSFFTRGANNYVGDKGGSIGTPAGLMKFLIQLEQGKVVDEQSSLEMKRLMYMTDRRIRYAQAPALKEAAVYFKSGSLYKCDRSKGEACGKYMGNVTNFMNSVAIVEHPDNCRYMVVLMTNVLRKNSASDHMYLAGNIDKLIRK</sequence>
<dbReference type="Pfam" id="PF13354">
    <property type="entry name" value="Beta-lactamase2"/>
    <property type="match status" value="1"/>
</dbReference>
<dbReference type="Proteomes" id="UP000590442">
    <property type="component" value="Unassembled WGS sequence"/>
</dbReference>
<protein>
    <recommendedName>
        <fullName evidence="3">beta-lactamase</fullName>
        <ecNumber evidence="3">3.5.2.6</ecNumber>
    </recommendedName>
</protein>
<dbReference type="InterPro" id="IPR012338">
    <property type="entry name" value="Beta-lactam/transpept-like"/>
</dbReference>
<name>A0A846QXG6_9FLAO</name>
<dbReference type="RefSeq" id="WP_167964122.1">
    <property type="nucleotide sequence ID" value="NZ_JAATJJ010000001.1"/>
</dbReference>
<evidence type="ECO:0000313" key="6">
    <source>
        <dbReference type="Proteomes" id="UP000590442"/>
    </source>
</evidence>
<evidence type="ECO:0000256" key="3">
    <source>
        <dbReference type="ARBA" id="ARBA00012865"/>
    </source>
</evidence>
<organism evidence="5 6">
    <name type="scientific">Saonia flava</name>
    <dbReference type="NCBI Taxonomy" id="523696"/>
    <lineage>
        <taxon>Bacteria</taxon>
        <taxon>Pseudomonadati</taxon>
        <taxon>Bacteroidota</taxon>
        <taxon>Flavobacteriia</taxon>
        <taxon>Flavobacteriales</taxon>
        <taxon>Flavobacteriaceae</taxon>
        <taxon>Saonia</taxon>
    </lineage>
</organism>
<gene>
    <name evidence="5" type="ORF">GGR42_002359</name>
</gene>
<dbReference type="Gene3D" id="3.40.710.10">
    <property type="entry name" value="DD-peptidase/beta-lactamase superfamily"/>
    <property type="match status" value="1"/>
</dbReference>